<protein>
    <recommendedName>
        <fullName evidence="3">Gas vesicle protein</fullName>
    </recommendedName>
</protein>
<reference evidence="1 2" key="1">
    <citation type="submission" date="2024-06" db="EMBL/GenBank/DDBJ databases">
        <title>Genomics of switchgrass bacterial isolates.</title>
        <authorList>
            <person name="Shade A."/>
        </authorList>
    </citation>
    <scope>NUCLEOTIDE SEQUENCE [LARGE SCALE GENOMIC DNA]</scope>
    <source>
        <strain evidence="1 2">PvP084</strain>
    </source>
</reference>
<evidence type="ECO:0008006" key="3">
    <source>
        <dbReference type="Google" id="ProtNLM"/>
    </source>
</evidence>
<name>A0ABV2NPW0_9HYPH</name>
<accession>A0ABV2NPW0</accession>
<evidence type="ECO:0000313" key="1">
    <source>
        <dbReference type="EMBL" id="MET3868550.1"/>
    </source>
</evidence>
<dbReference type="RefSeq" id="WP_209650405.1">
    <property type="nucleotide sequence ID" value="NZ_JBEPNV010000001.1"/>
</dbReference>
<dbReference type="Proteomes" id="UP001549119">
    <property type="component" value="Unassembled WGS sequence"/>
</dbReference>
<gene>
    <name evidence="1" type="ORF">ABIC20_005859</name>
</gene>
<proteinExistence type="predicted"/>
<keyword evidence="2" id="KW-1185">Reference proteome</keyword>
<dbReference type="EMBL" id="JBEPNW010000002">
    <property type="protein sequence ID" value="MET3868550.1"/>
    <property type="molecule type" value="Genomic_DNA"/>
</dbReference>
<sequence length="152" mass="16478">MSGSSTVASPPEPLAPIKQDIFLEEIARLANLGIGQWVTLMVSGTTICGRTLSGRDFFSRIADQAASYQFTGKVGDVDFASILSNNYRDYTRLYDKPDGAPEDWAPPKVGYIHLEMAKILLNGSMVPSGDGMLWRGSLSSINGFALSRLELS</sequence>
<comment type="caution">
    <text evidence="1">The sequence shown here is derived from an EMBL/GenBank/DDBJ whole genome shotgun (WGS) entry which is preliminary data.</text>
</comment>
<evidence type="ECO:0000313" key="2">
    <source>
        <dbReference type="Proteomes" id="UP001549119"/>
    </source>
</evidence>
<organism evidence="1 2">
    <name type="scientific">Methylobacterium radiotolerans</name>
    <dbReference type="NCBI Taxonomy" id="31998"/>
    <lineage>
        <taxon>Bacteria</taxon>
        <taxon>Pseudomonadati</taxon>
        <taxon>Pseudomonadota</taxon>
        <taxon>Alphaproteobacteria</taxon>
        <taxon>Hyphomicrobiales</taxon>
        <taxon>Methylobacteriaceae</taxon>
        <taxon>Methylobacterium</taxon>
    </lineage>
</organism>